<dbReference type="InterPro" id="IPR010982">
    <property type="entry name" value="Lambda_DNA-bd_dom_sf"/>
</dbReference>
<evidence type="ECO:0000256" key="3">
    <source>
        <dbReference type="ARBA" id="ARBA00023163"/>
    </source>
</evidence>
<evidence type="ECO:0000259" key="4">
    <source>
        <dbReference type="PROSITE" id="PS50943"/>
    </source>
</evidence>
<dbReference type="Gene3D" id="1.10.260.40">
    <property type="entry name" value="lambda repressor-like DNA-binding domains"/>
    <property type="match status" value="1"/>
</dbReference>
<gene>
    <name evidence="5" type="ORF">FFV09_16955</name>
</gene>
<dbReference type="PROSITE" id="PS50943">
    <property type="entry name" value="HTH_CROC1"/>
    <property type="match status" value="1"/>
</dbReference>
<feature type="domain" description="HTH cro/C1-type" evidence="4">
    <location>
        <begin position="8"/>
        <end position="62"/>
    </location>
</feature>
<dbReference type="EMBL" id="CP041217">
    <property type="protein sequence ID" value="QDH22381.1"/>
    <property type="molecule type" value="Genomic_DNA"/>
</dbReference>
<dbReference type="SUPFAM" id="SSF47413">
    <property type="entry name" value="lambda repressor-like DNA-binding domains"/>
    <property type="match status" value="1"/>
</dbReference>
<keyword evidence="1" id="KW-0805">Transcription regulation</keyword>
<dbReference type="AlphaFoldDB" id="A0A4Y6V195"/>
<dbReference type="PANTHER" id="PTHR40661">
    <property type="match status" value="1"/>
</dbReference>
<keyword evidence="3" id="KW-0804">Transcription</keyword>
<dbReference type="KEGG" id="saca:FFV09_16955"/>
<proteinExistence type="predicted"/>
<dbReference type="RefSeq" id="WP_141448923.1">
    <property type="nucleotide sequence ID" value="NZ_CP041217.1"/>
</dbReference>
<evidence type="ECO:0000256" key="1">
    <source>
        <dbReference type="ARBA" id="ARBA00023015"/>
    </source>
</evidence>
<reference evidence="5 6" key="1">
    <citation type="submission" date="2019-06" db="EMBL/GenBank/DDBJ databases">
        <title>Saccharibacillus brassicae sp. nov., an endophytic bacterium isolated from Chinese cabbage seeds (Brassica pekinensis).</title>
        <authorList>
            <person name="Jiang L."/>
            <person name="Lee J."/>
            <person name="Kim S.W."/>
        </authorList>
    </citation>
    <scope>NUCLEOTIDE SEQUENCE [LARGE SCALE GENOMIC DNA]</scope>
    <source>
        <strain evidence="6">KCTC 43072 / ATSA2</strain>
    </source>
</reference>
<organism evidence="5 6">
    <name type="scientific">Saccharibacillus brassicae</name>
    <dbReference type="NCBI Taxonomy" id="2583377"/>
    <lineage>
        <taxon>Bacteria</taxon>
        <taxon>Bacillati</taxon>
        <taxon>Bacillota</taxon>
        <taxon>Bacilli</taxon>
        <taxon>Bacillales</taxon>
        <taxon>Paenibacillaceae</taxon>
        <taxon>Saccharibacillus</taxon>
    </lineage>
</organism>
<dbReference type="Proteomes" id="UP000316968">
    <property type="component" value="Chromosome"/>
</dbReference>
<keyword evidence="6" id="KW-1185">Reference proteome</keyword>
<dbReference type="GO" id="GO:0003677">
    <property type="term" value="F:DNA binding"/>
    <property type="evidence" value="ECO:0007669"/>
    <property type="project" value="UniProtKB-KW"/>
</dbReference>
<evidence type="ECO:0000313" key="5">
    <source>
        <dbReference type="EMBL" id="QDH22381.1"/>
    </source>
</evidence>
<protein>
    <submittedName>
        <fullName evidence="5">Helix-turn-helix transcriptional regulator</fullName>
    </submittedName>
</protein>
<dbReference type="PANTHER" id="PTHR40661:SF3">
    <property type="entry name" value="FELS-1 PROPHAGE TRANSCRIPTIONAL REGULATOR"/>
    <property type="match status" value="1"/>
</dbReference>
<dbReference type="InterPro" id="IPR001387">
    <property type="entry name" value="Cro/C1-type_HTH"/>
</dbReference>
<keyword evidence="2" id="KW-0238">DNA-binding</keyword>
<dbReference type="SMART" id="SM00530">
    <property type="entry name" value="HTH_XRE"/>
    <property type="match status" value="1"/>
</dbReference>
<name>A0A4Y6V195_SACBS</name>
<dbReference type="Pfam" id="PF01381">
    <property type="entry name" value="HTH_3"/>
    <property type="match status" value="1"/>
</dbReference>
<accession>A0A4Y6V195</accession>
<sequence length="128" mass="14826">MQSIYERIEQLIKSSGMTKKAFGERLSISAGNLGDWRRGKSTPSTHKLIEIAAYFSVSLDWLMTGKEWQPEEVKETGGRYFFESLGQSDCQLDQLTEEEKTFMREYMAFAAYRRSREADSGESRDRED</sequence>
<dbReference type="OrthoDB" id="2365258at2"/>
<evidence type="ECO:0000256" key="2">
    <source>
        <dbReference type="ARBA" id="ARBA00023125"/>
    </source>
</evidence>
<dbReference type="CDD" id="cd00093">
    <property type="entry name" value="HTH_XRE"/>
    <property type="match status" value="1"/>
</dbReference>
<evidence type="ECO:0000313" key="6">
    <source>
        <dbReference type="Proteomes" id="UP000316968"/>
    </source>
</evidence>